<dbReference type="PANTHER" id="PTHR42673">
    <property type="entry name" value="MALEYLACETOACETATE ISOMERASE"/>
    <property type="match status" value="1"/>
</dbReference>
<dbReference type="InterPro" id="IPR004045">
    <property type="entry name" value="Glutathione_S-Trfase_N"/>
</dbReference>
<dbReference type="Pfam" id="PF13410">
    <property type="entry name" value="GST_C_2"/>
    <property type="match status" value="1"/>
</dbReference>
<dbReference type="SFLD" id="SFLDG00358">
    <property type="entry name" value="Main_(cytGST)"/>
    <property type="match status" value="1"/>
</dbReference>
<dbReference type="InterPro" id="IPR036249">
    <property type="entry name" value="Thioredoxin-like_sf"/>
</dbReference>
<dbReference type="Pfam" id="PF13409">
    <property type="entry name" value="GST_N_2"/>
    <property type="match status" value="1"/>
</dbReference>
<evidence type="ECO:0000313" key="3">
    <source>
        <dbReference type="Proteomes" id="UP000596252"/>
    </source>
</evidence>
<dbReference type="SUPFAM" id="SSF52833">
    <property type="entry name" value="Thioredoxin-like"/>
    <property type="match status" value="1"/>
</dbReference>
<name>A0ABX7G5A2_9GAMM</name>
<dbReference type="CDD" id="cd03194">
    <property type="entry name" value="GST_C_3"/>
    <property type="match status" value="1"/>
</dbReference>
<dbReference type="PROSITE" id="PS50404">
    <property type="entry name" value="GST_NTER"/>
    <property type="match status" value="1"/>
</dbReference>
<evidence type="ECO:0000259" key="1">
    <source>
        <dbReference type="PROSITE" id="PS50404"/>
    </source>
</evidence>
<dbReference type="InterPro" id="IPR040079">
    <property type="entry name" value="Glutathione_S-Trfase"/>
</dbReference>
<dbReference type="SUPFAM" id="SSF47616">
    <property type="entry name" value="GST C-terminal domain-like"/>
    <property type="match status" value="1"/>
</dbReference>
<gene>
    <name evidence="2" type="ORF">JQC75_03180</name>
</gene>
<dbReference type="CDD" id="cd03043">
    <property type="entry name" value="GST_N_1"/>
    <property type="match status" value="1"/>
</dbReference>
<dbReference type="EMBL" id="CP069213">
    <property type="protein sequence ID" value="QRH02443.1"/>
    <property type="molecule type" value="Genomic_DNA"/>
</dbReference>
<accession>A0ABX7G5A2</accession>
<dbReference type="Gene3D" id="1.20.1050.10">
    <property type="match status" value="1"/>
</dbReference>
<dbReference type="Proteomes" id="UP000596252">
    <property type="component" value="Chromosome"/>
</dbReference>
<proteinExistence type="predicted"/>
<reference evidence="2 3" key="1">
    <citation type="journal article" date="2012" name="Antonie Van Leeuwenhoek">
        <title>Shewanella litorisediminis sp. nov., a gammaproteobacterium isolated from a tidal flat sediment.</title>
        <authorList>
            <person name="Lee M.H."/>
            <person name="Yoon J.H."/>
        </authorList>
    </citation>
    <scope>NUCLEOTIDE SEQUENCE [LARGE SCALE GENOMIC DNA]</scope>
    <source>
        <strain evidence="2 3">SMK1-12</strain>
    </source>
</reference>
<sequence>MLTLYIANKNYSSWSLRPWLLLTELGIPFEEKLVPFGDSDFKHFSPTAKVPCLLDNGEPVWDSLAILEYLAESHAGVWPENKQARAYARCAAAEMHSGFGTIRSVCTMNCGIRVKLHAVTDALEREWARMDELWQQGLTRFGGPFLGGKNFSAVDAFFAPVAFRAQSYGPKLSTASEAYVATLLALPGMQSWYQAALAEPWRDEAHEQEVRDAGEIVSDLRLDQ</sequence>
<protein>
    <submittedName>
        <fullName evidence="2">Glutathione S-transferase family protein</fullName>
    </submittedName>
</protein>
<dbReference type="Gene3D" id="3.40.30.10">
    <property type="entry name" value="Glutaredoxin"/>
    <property type="match status" value="1"/>
</dbReference>
<dbReference type="PANTHER" id="PTHR42673:SF4">
    <property type="entry name" value="MALEYLACETOACETATE ISOMERASE"/>
    <property type="match status" value="1"/>
</dbReference>
<feature type="domain" description="GST N-terminal" evidence="1">
    <location>
        <begin position="2"/>
        <end position="78"/>
    </location>
</feature>
<dbReference type="RefSeq" id="WP_203326052.1">
    <property type="nucleotide sequence ID" value="NZ_CP069213.1"/>
</dbReference>
<keyword evidence="3" id="KW-1185">Reference proteome</keyword>
<dbReference type="SFLD" id="SFLDS00019">
    <property type="entry name" value="Glutathione_Transferase_(cytos"/>
    <property type="match status" value="1"/>
</dbReference>
<organism evidence="2 3">
    <name type="scientific">Shewanella litorisediminis</name>
    <dbReference type="NCBI Taxonomy" id="1173586"/>
    <lineage>
        <taxon>Bacteria</taxon>
        <taxon>Pseudomonadati</taxon>
        <taxon>Pseudomonadota</taxon>
        <taxon>Gammaproteobacteria</taxon>
        <taxon>Alteromonadales</taxon>
        <taxon>Shewanellaceae</taxon>
        <taxon>Shewanella</taxon>
    </lineage>
</organism>
<dbReference type="InterPro" id="IPR036282">
    <property type="entry name" value="Glutathione-S-Trfase_C_sf"/>
</dbReference>
<evidence type="ECO:0000313" key="2">
    <source>
        <dbReference type="EMBL" id="QRH02443.1"/>
    </source>
</evidence>